<dbReference type="Proteomes" id="UP000181899">
    <property type="component" value="Unassembled WGS sequence"/>
</dbReference>
<feature type="transmembrane region" description="Helical" evidence="5">
    <location>
        <begin position="226"/>
        <end position="255"/>
    </location>
</feature>
<dbReference type="eggNOG" id="COG1668">
    <property type="taxonomic scope" value="Bacteria"/>
</dbReference>
<keyword evidence="3 5" id="KW-1133">Transmembrane helix</keyword>
<keyword evidence="2 5" id="KW-0812">Transmembrane</keyword>
<dbReference type="InterPro" id="IPR013525">
    <property type="entry name" value="ABC2_TM"/>
</dbReference>
<reference evidence="7 8" key="1">
    <citation type="submission" date="2016-10" db="EMBL/GenBank/DDBJ databases">
        <authorList>
            <person name="de Groot N.N."/>
        </authorList>
    </citation>
    <scope>NUCLEOTIDE SEQUENCE [LARGE SCALE GENOMIC DNA]</scope>
    <source>
        <strain evidence="7 8">ML2</strain>
    </source>
</reference>
<gene>
    <name evidence="7" type="ORF">SAMN04488695_102214</name>
</gene>
<evidence type="ECO:0000259" key="6">
    <source>
        <dbReference type="Pfam" id="PF12698"/>
    </source>
</evidence>
<dbReference type="RefSeq" id="WP_074911226.1">
    <property type="nucleotide sequence ID" value="NZ_FOVK01000002.1"/>
</dbReference>
<dbReference type="STRING" id="398199.SAMN05421804_10569"/>
<feature type="transmembrane region" description="Helical" evidence="5">
    <location>
        <begin position="275"/>
        <end position="295"/>
    </location>
</feature>
<evidence type="ECO:0000313" key="7">
    <source>
        <dbReference type="EMBL" id="SFN55025.1"/>
    </source>
</evidence>
<protein>
    <submittedName>
        <fullName evidence="7">ABC-2 type transport system permease protein</fullName>
    </submittedName>
</protein>
<organism evidence="7 8">
    <name type="scientific">Proteiniclasticum ruminis</name>
    <dbReference type="NCBI Taxonomy" id="398199"/>
    <lineage>
        <taxon>Bacteria</taxon>
        <taxon>Bacillati</taxon>
        <taxon>Bacillota</taxon>
        <taxon>Clostridia</taxon>
        <taxon>Eubacteriales</taxon>
        <taxon>Clostridiaceae</taxon>
        <taxon>Proteiniclasticum</taxon>
    </lineage>
</organism>
<feature type="transmembrane region" description="Helical" evidence="5">
    <location>
        <begin position="365"/>
        <end position="387"/>
    </location>
</feature>
<evidence type="ECO:0000256" key="5">
    <source>
        <dbReference type="SAM" id="Phobius"/>
    </source>
</evidence>
<feature type="transmembrane region" description="Helical" evidence="5">
    <location>
        <begin position="335"/>
        <end position="353"/>
    </location>
</feature>
<accession>A0A1I4ZXV6</accession>
<dbReference type="AlphaFoldDB" id="A0A1I4ZXV6"/>
<dbReference type="GO" id="GO:0140359">
    <property type="term" value="F:ABC-type transporter activity"/>
    <property type="evidence" value="ECO:0007669"/>
    <property type="project" value="InterPro"/>
</dbReference>
<evidence type="ECO:0000256" key="4">
    <source>
        <dbReference type="ARBA" id="ARBA00023136"/>
    </source>
</evidence>
<evidence type="ECO:0000256" key="1">
    <source>
        <dbReference type="ARBA" id="ARBA00004141"/>
    </source>
</evidence>
<feature type="domain" description="ABC-2 type transporter transmembrane" evidence="6">
    <location>
        <begin position="19"/>
        <end position="384"/>
    </location>
</feature>
<evidence type="ECO:0000256" key="2">
    <source>
        <dbReference type="ARBA" id="ARBA00022692"/>
    </source>
</evidence>
<comment type="subcellular location">
    <subcellularLocation>
        <location evidence="1">Membrane</location>
        <topology evidence="1">Multi-pass membrane protein</topology>
    </subcellularLocation>
</comment>
<dbReference type="PANTHER" id="PTHR43471">
    <property type="entry name" value="ABC TRANSPORTER PERMEASE"/>
    <property type="match status" value="1"/>
</dbReference>
<dbReference type="EMBL" id="FOVK01000002">
    <property type="protein sequence ID" value="SFN55025.1"/>
    <property type="molecule type" value="Genomic_DNA"/>
</dbReference>
<proteinExistence type="predicted"/>
<feature type="transmembrane region" description="Helical" evidence="5">
    <location>
        <begin position="180"/>
        <end position="205"/>
    </location>
</feature>
<evidence type="ECO:0000313" key="8">
    <source>
        <dbReference type="Proteomes" id="UP000181899"/>
    </source>
</evidence>
<dbReference type="GO" id="GO:0016020">
    <property type="term" value="C:membrane"/>
    <property type="evidence" value="ECO:0007669"/>
    <property type="project" value="UniProtKB-SubCell"/>
</dbReference>
<feature type="transmembrane region" description="Helical" evidence="5">
    <location>
        <begin position="307"/>
        <end position="329"/>
    </location>
</feature>
<dbReference type="OrthoDB" id="9768837at2"/>
<name>A0A1I4ZXV6_9CLOT</name>
<dbReference type="PANTHER" id="PTHR43471:SF3">
    <property type="entry name" value="ABC TRANSPORTER PERMEASE PROTEIN NATB"/>
    <property type="match status" value="1"/>
</dbReference>
<sequence>MKNLMTVFQFEFRGLLKKKSFVITTLIVCLLALIGTSVPTIMKAFEGEDTPVEEPGEDLGTLGIVIENSALEEDVLKERLPGFTLEFFNSREDLQEKVLDGTMDSGYIVTSPSSYTAVVKNVSMFTGGDFLFDEVLRSYNEDLALEKEGYNPSEVKEILQGISIERAEEVLGKDSQNNYYVVYALIIVLFMIVMFYGNNVATLVAREKSDRTMEILVTSTHPNSLIIGKVLASGLAGILQAGLIALSLFGGYLLNRGNYSPEIQEFLKLSIDPKLLLVFLFFGTTGYFLLLFLYASIGALVSKVEDVPSATTLVTMFSMAAYFISLFTLNFPESLVLKVASYVPFTSFMAMFVRYAINSISYLELALSYGILLGTTAAIALLSVKIYRYGTLNYGNSGNTIKLIRTALKESKEA</sequence>
<keyword evidence="4 5" id="KW-0472">Membrane</keyword>
<evidence type="ECO:0000256" key="3">
    <source>
        <dbReference type="ARBA" id="ARBA00022989"/>
    </source>
</evidence>
<dbReference type="Pfam" id="PF12698">
    <property type="entry name" value="ABC2_membrane_3"/>
    <property type="match status" value="1"/>
</dbReference>
<keyword evidence="8" id="KW-1185">Reference proteome</keyword>
<feature type="transmembrane region" description="Helical" evidence="5">
    <location>
        <begin position="21"/>
        <end position="42"/>
    </location>
</feature>